<accession>A0A834G0X3</accession>
<feature type="region of interest" description="Disordered" evidence="6">
    <location>
        <begin position="477"/>
        <end position="502"/>
    </location>
</feature>
<evidence type="ECO:0000256" key="5">
    <source>
        <dbReference type="PROSITE-ProRule" id="PRU00723"/>
    </source>
</evidence>
<dbReference type="Pfam" id="PF00642">
    <property type="entry name" value="zf-CCCH"/>
    <property type="match status" value="5"/>
</dbReference>
<keyword evidence="3 5" id="KW-0862">Zinc</keyword>
<dbReference type="PANTHER" id="PTHR12506:SF43">
    <property type="entry name" value="ZINC FINGER CCCH DOMAIN-CONTAINING PROTEIN 32"/>
    <property type="match status" value="1"/>
</dbReference>
<protein>
    <recommendedName>
        <fullName evidence="7">C3H1-type domain-containing protein</fullName>
    </recommendedName>
</protein>
<dbReference type="SUPFAM" id="SSF90229">
    <property type="entry name" value="CCCH zinc finger"/>
    <property type="match status" value="5"/>
</dbReference>
<evidence type="ECO:0000313" key="8">
    <source>
        <dbReference type="EMBL" id="KAF7120726.1"/>
    </source>
</evidence>
<keyword evidence="1 5" id="KW-0479">Metal-binding</keyword>
<dbReference type="InterPro" id="IPR000571">
    <property type="entry name" value="Znf_CCCH"/>
</dbReference>
<dbReference type="Proteomes" id="UP000626092">
    <property type="component" value="Unassembled WGS sequence"/>
</dbReference>
<organism evidence="8 9">
    <name type="scientific">Rhododendron simsii</name>
    <name type="common">Sims's rhododendron</name>
    <dbReference type="NCBI Taxonomy" id="118357"/>
    <lineage>
        <taxon>Eukaryota</taxon>
        <taxon>Viridiplantae</taxon>
        <taxon>Streptophyta</taxon>
        <taxon>Embryophyta</taxon>
        <taxon>Tracheophyta</taxon>
        <taxon>Spermatophyta</taxon>
        <taxon>Magnoliopsida</taxon>
        <taxon>eudicotyledons</taxon>
        <taxon>Gunneridae</taxon>
        <taxon>Pentapetalae</taxon>
        <taxon>asterids</taxon>
        <taxon>Ericales</taxon>
        <taxon>Ericaceae</taxon>
        <taxon>Ericoideae</taxon>
        <taxon>Rhodoreae</taxon>
        <taxon>Rhododendron</taxon>
    </lineage>
</organism>
<keyword evidence="4" id="KW-0238">DNA-binding</keyword>
<feature type="domain" description="C3H1-type" evidence="7">
    <location>
        <begin position="93"/>
        <end position="121"/>
    </location>
</feature>
<evidence type="ECO:0000313" key="9">
    <source>
        <dbReference type="Proteomes" id="UP000626092"/>
    </source>
</evidence>
<dbReference type="PANTHER" id="PTHR12506">
    <property type="entry name" value="PROTEIN PHOSPHATASE RELATED"/>
    <property type="match status" value="1"/>
</dbReference>
<keyword evidence="2 5" id="KW-0863">Zinc-finger</keyword>
<gene>
    <name evidence="8" type="ORF">RHSIM_Rhsim13G0015800</name>
</gene>
<dbReference type="SMART" id="SM00356">
    <property type="entry name" value="ZnF_C3H1"/>
    <property type="match status" value="5"/>
</dbReference>
<name>A0A834G0X3_RHOSS</name>
<feature type="zinc finger region" description="C3H1-type" evidence="5">
    <location>
        <begin position="138"/>
        <end position="166"/>
    </location>
</feature>
<dbReference type="GO" id="GO:0008270">
    <property type="term" value="F:zinc ion binding"/>
    <property type="evidence" value="ECO:0007669"/>
    <property type="project" value="UniProtKB-KW"/>
</dbReference>
<proteinExistence type="predicted"/>
<evidence type="ECO:0000256" key="4">
    <source>
        <dbReference type="ARBA" id="ARBA00023125"/>
    </source>
</evidence>
<feature type="region of interest" description="Disordered" evidence="6">
    <location>
        <begin position="1"/>
        <end position="26"/>
    </location>
</feature>
<feature type="domain" description="C3H1-type" evidence="7">
    <location>
        <begin position="47"/>
        <end position="75"/>
    </location>
</feature>
<dbReference type="InterPro" id="IPR036855">
    <property type="entry name" value="Znf_CCCH_sf"/>
</dbReference>
<evidence type="ECO:0000256" key="2">
    <source>
        <dbReference type="ARBA" id="ARBA00022771"/>
    </source>
</evidence>
<feature type="zinc finger region" description="C3H1-type" evidence="5">
    <location>
        <begin position="93"/>
        <end position="121"/>
    </location>
</feature>
<dbReference type="InterPro" id="IPR050974">
    <property type="entry name" value="Plant_ZF_CCCH"/>
</dbReference>
<dbReference type="AlphaFoldDB" id="A0A834G0X3"/>
<feature type="zinc finger region" description="C3H1-type" evidence="5">
    <location>
        <begin position="47"/>
        <end position="75"/>
    </location>
</feature>
<dbReference type="GO" id="GO:0003677">
    <property type="term" value="F:DNA binding"/>
    <property type="evidence" value="ECO:0007669"/>
    <property type="project" value="UniProtKB-KW"/>
</dbReference>
<feature type="domain" description="C3H1-type" evidence="7">
    <location>
        <begin position="332"/>
        <end position="360"/>
    </location>
</feature>
<feature type="domain" description="C3H1-type" evidence="7">
    <location>
        <begin position="378"/>
        <end position="406"/>
    </location>
</feature>
<comment type="caution">
    <text evidence="8">The sequence shown here is derived from an EMBL/GenBank/DDBJ whole genome shotgun (WGS) entry which is preliminary data.</text>
</comment>
<feature type="domain" description="C3H1-type" evidence="7">
    <location>
        <begin position="138"/>
        <end position="166"/>
    </location>
</feature>
<evidence type="ECO:0000256" key="3">
    <source>
        <dbReference type="ARBA" id="ARBA00022833"/>
    </source>
</evidence>
<evidence type="ECO:0000259" key="7">
    <source>
        <dbReference type="PROSITE" id="PS50103"/>
    </source>
</evidence>
<keyword evidence="9" id="KW-1185">Reference proteome</keyword>
<reference evidence="8" key="1">
    <citation type="submission" date="2019-11" db="EMBL/GenBank/DDBJ databases">
        <authorList>
            <person name="Liu Y."/>
            <person name="Hou J."/>
            <person name="Li T.-Q."/>
            <person name="Guan C.-H."/>
            <person name="Wu X."/>
            <person name="Wu H.-Z."/>
            <person name="Ling F."/>
            <person name="Zhang R."/>
            <person name="Shi X.-G."/>
            <person name="Ren J.-P."/>
            <person name="Chen E.-F."/>
            <person name="Sun J.-M."/>
        </authorList>
    </citation>
    <scope>NUCLEOTIDE SEQUENCE</scope>
    <source>
        <strain evidence="8">Adult_tree_wgs_1</strain>
        <tissue evidence="8">Leaves</tissue>
    </source>
</reference>
<evidence type="ECO:0000256" key="1">
    <source>
        <dbReference type="ARBA" id="ARBA00022723"/>
    </source>
</evidence>
<dbReference type="OrthoDB" id="411372at2759"/>
<dbReference type="Gene3D" id="4.10.1000.10">
    <property type="entry name" value="Zinc finger, CCCH-type"/>
    <property type="match status" value="3"/>
</dbReference>
<feature type="zinc finger region" description="C3H1-type" evidence="5">
    <location>
        <begin position="378"/>
        <end position="406"/>
    </location>
</feature>
<feature type="compositionally biased region" description="Polar residues" evidence="6">
    <location>
        <begin position="477"/>
        <end position="493"/>
    </location>
</feature>
<dbReference type="PROSITE" id="PS50103">
    <property type="entry name" value="ZF_C3H1"/>
    <property type="match status" value="5"/>
</dbReference>
<feature type="zinc finger region" description="C3H1-type" evidence="5">
    <location>
        <begin position="332"/>
        <end position="360"/>
    </location>
</feature>
<dbReference type="GO" id="GO:0003729">
    <property type="term" value="F:mRNA binding"/>
    <property type="evidence" value="ECO:0007669"/>
    <property type="project" value="UniProtKB-ARBA"/>
</dbReference>
<sequence length="502" mass="54304">MELYGRSMARTGPQPGEWAPATGPESGLEESMRRLELWNRDSLYPERLGVPDCAFYMRTGVCGYGAKCRYNHPRDRSSVGGAVRIGGGEFPERSGEPVCQYYLRTGTCKFGASCKFHHPRDAGVSINVLSNSLGYPLRPGENECSYYLKTGQCKFGMTCKFHHPQPSGMSMPSPARPFYPTVQSSSITSNDQYGGSLPSYRTGRPPLLPGSYPPGAYGPMMLPPGVVPIQGWSTYSVGYRRVLSTIMFEIDQTSRHYLIWTMHSADFVHHLTQGPVSPVLSPGAQPTVGVGSVYGVTQLSSSAPAFAGPYPSFTSSGGPSSSGQKEKLFPERPGEPACQYYLKTGDCKFGSSCRYHHPPDWVISKTNCVLSPLGLPLRPGVQPCAFYMRNGYCKFGPTCKFDHPIRTVRYSPSASSLTDIPVAPYMVGSSLATLAPSFSYASLDPHSSRIPSSGNSLSSSAGLIFSQTVSAPFSNVQLPGQSSSPLSISMSTRQGDEVRRSS</sequence>
<dbReference type="EMBL" id="WJXA01000013">
    <property type="protein sequence ID" value="KAF7120726.1"/>
    <property type="molecule type" value="Genomic_DNA"/>
</dbReference>
<evidence type="ECO:0000256" key="6">
    <source>
        <dbReference type="SAM" id="MobiDB-lite"/>
    </source>
</evidence>